<dbReference type="GO" id="GO:0005615">
    <property type="term" value="C:extracellular space"/>
    <property type="evidence" value="ECO:0007669"/>
    <property type="project" value="TreeGrafter"/>
</dbReference>
<dbReference type="InterPro" id="IPR020901">
    <property type="entry name" value="Prtase_inh_Kunz-CS"/>
</dbReference>
<dbReference type="PROSITE" id="PS00280">
    <property type="entry name" value="BPTI_KUNITZ_1"/>
    <property type="match status" value="1"/>
</dbReference>
<evidence type="ECO:0000313" key="3">
    <source>
        <dbReference type="EMBL" id="VDP00604.1"/>
    </source>
</evidence>
<keyword evidence="4" id="KW-1185">Reference proteome</keyword>
<dbReference type="PANTHER" id="PTHR46751">
    <property type="entry name" value="EPPIN"/>
    <property type="match status" value="1"/>
</dbReference>
<dbReference type="GO" id="GO:0004867">
    <property type="term" value="F:serine-type endopeptidase inhibitor activity"/>
    <property type="evidence" value="ECO:0007669"/>
    <property type="project" value="InterPro"/>
</dbReference>
<dbReference type="SUPFAM" id="SSF57362">
    <property type="entry name" value="BPTI-like"/>
    <property type="match status" value="1"/>
</dbReference>
<dbReference type="FunFam" id="4.10.410.10:FF:000020">
    <property type="entry name" value="Collagen, type VI, alpha 3"/>
    <property type="match status" value="1"/>
</dbReference>
<dbReference type="PANTHER" id="PTHR46751:SF1">
    <property type="entry name" value="WAP FOUR-DISULFIDE CORE DOMAIN PROTEIN 6A"/>
    <property type="match status" value="1"/>
</dbReference>
<name>A0A3P8B7G7_9TREM</name>
<dbReference type="AlphaFoldDB" id="A0A3P8B7G7"/>
<reference evidence="3 4" key="1">
    <citation type="submission" date="2018-11" db="EMBL/GenBank/DDBJ databases">
        <authorList>
            <consortium name="Pathogen Informatics"/>
        </authorList>
    </citation>
    <scope>NUCLEOTIDE SEQUENCE [LARGE SCALE GENOMIC DNA]</scope>
    <source>
        <strain>Denwood</strain>
        <strain evidence="4">Zambia</strain>
    </source>
</reference>
<dbReference type="CDD" id="cd00109">
    <property type="entry name" value="Kunitz-type"/>
    <property type="match status" value="1"/>
</dbReference>
<evidence type="ECO:0000313" key="4">
    <source>
        <dbReference type="Proteomes" id="UP000269396"/>
    </source>
</evidence>
<dbReference type="PRINTS" id="PR00759">
    <property type="entry name" value="BASICPTASE"/>
</dbReference>
<accession>A0A3P8B7G7</accession>
<evidence type="ECO:0000259" key="2">
    <source>
        <dbReference type="PROSITE" id="PS50279"/>
    </source>
</evidence>
<gene>
    <name evidence="3" type="ORF">SMTD_LOCUS3914</name>
</gene>
<protein>
    <recommendedName>
        <fullName evidence="2">BPTI/Kunitz inhibitor domain-containing protein</fullName>
    </recommendedName>
</protein>
<dbReference type="InterPro" id="IPR051388">
    <property type="entry name" value="Serpin_venom_toxin"/>
</dbReference>
<dbReference type="InterPro" id="IPR002223">
    <property type="entry name" value="Kunitz_BPTI"/>
</dbReference>
<dbReference type="Gene3D" id="4.10.410.10">
    <property type="entry name" value="Pancreatic trypsin inhibitor Kunitz domain"/>
    <property type="match status" value="1"/>
</dbReference>
<dbReference type="PROSITE" id="PS50279">
    <property type="entry name" value="BPTI_KUNITZ_2"/>
    <property type="match status" value="1"/>
</dbReference>
<evidence type="ECO:0000256" key="1">
    <source>
        <dbReference type="ARBA" id="ARBA00023157"/>
    </source>
</evidence>
<feature type="domain" description="BPTI/Kunitz inhibitor" evidence="2">
    <location>
        <begin position="12"/>
        <end position="62"/>
    </location>
</feature>
<keyword evidence="1" id="KW-1015">Disulfide bond</keyword>
<dbReference type="EMBL" id="UZAL01008652">
    <property type="protein sequence ID" value="VDP00604.1"/>
    <property type="molecule type" value="Genomic_DNA"/>
</dbReference>
<dbReference type="SMART" id="SM00131">
    <property type="entry name" value="KU"/>
    <property type="match status" value="1"/>
</dbReference>
<proteinExistence type="predicted"/>
<dbReference type="Pfam" id="PF00014">
    <property type="entry name" value="Kunitz_BPTI"/>
    <property type="match status" value="1"/>
</dbReference>
<dbReference type="Proteomes" id="UP000269396">
    <property type="component" value="Unassembled WGS sequence"/>
</dbReference>
<dbReference type="InterPro" id="IPR036880">
    <property type="entry name" value="Kunitz_BPTI_sf"/>
</dbReference>
<organism evidence="3 4">
    <name type="scientific">Schistosoma mattheei</name>
    <dbReference type="NCBI Taxonomy" id="31246"/>
    <lineage>
        <taxon>Eukaryota</taxon>
        <taxon>Metazoa</taxon>
        <taxon>Spiralia</taxon>
        <taxon>Lophotrochozoa</taxon>
        <taxon>Platyhelminthes</taxon>
        <taxon>Trematoda</taxon>
        <taxon>Digenea</taxon>
        <taxon>Strigeidida</taxon>
        <taxon>Schistosomatoidea</taxon>
        <taxon>Schistosomatidae</taxon>
        <taxon>Schistosoma</taxon>
    </lineage>
</organism>
<sequence>MENLCFTFLDVCRLPYDHGGCSNFEKRWYYDMHKRMCLPFTYGGCFGNSNRFLTKAECEGFCMGKDVCRLPLQASFIFMLLQTDYKKYNRAYLFMELTMCSLGSHYDVLTEIFIL</sequence>